<sequence>NGHFENITESNDLKYRSKMTRIPHDVADDDHKLVEYFGEVSGRSHDQDLEQIIYEYIPATETTEKPAKGTKNQHTHGRMAAVDWNVFDVVVEKQKRNMT</sequence>
<proteinExistence type="predicted"/>
<organism evidence="1 2">
    <name type="scientific">Paraglomus occultum</name>
    <dbReference type="NCBI Taxonomy" id="144539"/>
    <lineage>
        <taxon>Eukaryota</taxon>
        <taxon>Fungi</taxon>
        <taxon>Fungi incertae sedis</taxon>
        <taxon>Mucoromycota</taxon>
        <taxon>Glomeromycotina</taxon>
        <taxon>Glomeromycetes</taxon>
        <taxon>Paraglomerales</taxon>
        <taxon>Paraglomeraceae</taxon>
        <taxon>Paraglomus</taxon>
    </lineage>
</organism>
<feature type="non-terminal residue" evidence="1">
    <location>
        <position position="99"/>
    </location>
</feature>
<accession>A0A9N9E957</accession>
<feature type="non-terminal residue" evidence="1">
    <location>
        <position position="1"/>
    </location>
</feature>
<evidence type="ECO:0000313" key="2">
    <source>
        <dbReference type="Proteomes" id="UP000789572"/>
    </source>
</evidence>
<dbReference type="Proteomes" id="UP000789572">
    <property type="component" value="Unassembled WGS sequence"/>
</dbReference>
<gene>
    <name evidence="1" type="ORF">POCULU_LOCUS10927</name>
</gene>
<dbReference type="AlphaFoldDB" id="A0A9N9E957"/>
<reference evidence="1" key="1">
    <citation type="submission" date="2021-06" db="EMBL/GenBank/DDBJ databases">
        <authorList>
            <person name="Kallberg Y."/>
            <person name="Tangrot J."/>
            <person name="Rosling A."/>
        </authorList>
    </citation>
    <scope>NUCLEOTIDE SEQUENCE</scope>
    <source>
        <strain evidence="1">IA702</strain>
    </source>
</reference>
<evidence type="ECO:0000313" key="1">
    <source>
        <dbReference type="EMBL" id="CAG8670191.1"/>
    </source>
</evidence>
<keyword evidence="2" id="KW-1185">Reference proteome</keyword>
<protein>
    <submittedName>
        <fullName evidence="1">10355_t:CDS:1</fullName>
    </submittedName>
</protein>
<dbReference type="EMBL" id="CAJVPJ010006644">
    <property type="protein sequence ID" value="CAG8670191.1"/>
    <property type="molecule type" value="Genomic_DNA"/>
</dbReference>
<name>A0A9N9E957_9GLOM</name>
<comment type="caution">
    <text evidence="1">The sequence shown here is derived from an EMBL/GenBank/DDBJ whole genome shotgun (WGS) entry which is preliminary data.</text>
</comment>